<feature type="region of interest" description="Disordered" evidence="2">
    <location>
        <begin position="521"/>
        <end position="645"/>
    </location>
</feature>
<feature type="compositionally biased region" description="Low complexity" evidence="2">
    <location>
        <begin position="16"/>
        <end position="25"/>
    </location>
</feature>
<keyword evidence="5" id="KW-1185">Reference proteome</keyword>
<dbReference type="InterPro" id="IPR004015">
    <property type="entry name" value="SKI-int_prot_SKIP_SNW-dom"/>
</dbReference>
<feature type="compositionally biased region" description="Basic and acidic residues" evidence="2">
    <location>
        <begin position="163"/>
        <end position="176"/>
    </location>
</feature>
<protein>
    <submittedName>
        <fullName evidence="4">SNW/SKI-interacting protein</fullName>
    </submittedName>
</protein>
<dbReference type="GO" id="GO:0000398">
    <property type="term" value="P:mRNA splicing, via spliceosome"/>
    <property type="evidence" value="ECO:0007669"/>
    <property type="project" value="InterPro"/>
</dbReference>
<dbReference type="Pfam" id="PF02731">
    <property type="entry name" value="SKIP_SNW"/>
    <property type="match status" value="1"/>
</dbReference>
<dbReference type="AlphaFoldDB" id="A0AAX4P218"/>
<proteinExistence type="inferred from homology"/>
<feature type="compositionally biased region" description="Gly residues" evidence="2">
    <location>
        <begin position="565"/>
        <end position="578"/>
    </location>
</feature>
<evidence type="ECO:0000259" key="3">
    <source>
        <dbReference type="Pfam" id="PF02731"/>
    </source>
</evidence>
<feature type="compositionally biased region" description="Basic and acidic residues" evidence="2">
    <location>
        <begin position="344"/>
        <end position="366"/>
    </location>
</feature>
<evidence type="ECO:0000256" key="2">
    <source>
        <dbReference type="SAM" id="MobiDB-lite"/>
    </source>
</evidence>
<comment type="similarity">
    <text evidence="1">Belongs to the SNW family.</text>
</comment>
<gene>
    <name evidence="4" type="ORF">HKI87_02g18360</name>
</gene>
<accession>A0AAX4P218</accession>
<evidence type="ECO:0000256" key="1">
    <source>
        <dbReference type="ARBA" id="ARBA00010197"/>
    </source>
</evidence>
<evidence type="ECO:0000313" key="4">
    <source>
        <dbReference type="EMBL" id="WZN60307.1"/>
    </source>
</evidence>
<feature type="region of interest" description="Disordered" evidence="2">
    <location>
        <begin position="235"/>
        <end position="266"/>
    </location>
</feature>
<feature type="region of interest" description="Disordered" evidence="2">
    <location>
        <begin position="153"/>
        <end position="176"/>
    </location>
</feature>
<feature type="region of interest" description="Disordered" evidence="2">
    <location>
        <begin position="1"/>
        <end position="91"/>
    </location>
</feature>
<dbReference type="EMBL" id="CP151502">
    <property type="protein sequence ID" value="WZN60307.1"/>
    <property type="molecule type" value="Genomic_DNA"/>
</dbReference>
<feature type="region of interest" description="Disordered" evidence="2">
    <location>
        <begin position="344"/>
        <end position="470"/>
    </location>
</feature>
<feature type="compositionally biased region" description="Basic and acidic residues" evidence="2">
    <location>
        <begin position="461"/>
        <end position="470"/>
    </location>
</feature>
<name>A0AAX4P218_9CHLO</name>
<feature type="region of interest" description="Disordered" evidence="2">
    <location>
        <begin position="187"/>
        <end position="206"/>
    </location>
</feature>
<dbReference type="PANTHER" id="PTHR12096">
    <property type="entry name" value="NUCLEAR PROTEIN SKIP-RELATED"/>
    <property type="match status" value="1"/>
</dbReference>
<reference evidence="4 5" key="1">
    <citation type="submission" date="2024-03" db="EMBL/GenBank/DDBJ databases">
        <title>Complete genome sequence of the green alga Chloropicon roscoffensis RCC1871.</title>
        <authorList>
            <person name="Lemieux C."/>
            <person name="Pombert J.-F."/>
            <person name="Otis C."/>
            <person name="Turmel M."/>
        </authorList>
    </citation>
    <scope>NUCLEOTIDE SEQUENCE [LARGE SCALE GENOMIC DNA]</scope>
    <source>
        <strain evidence="4 5">RCC1871</strain>
    </source>
</reference>
<feature type="compositionally biased region" description="Low complexity" evidence="2">
    <location>
        <begin position="378"/>
        <end position="397"/>
    </location>
</feature>
<dbReference type="GO" id="GO:0005681">
    <property type="term" value="C:spliceosomal complex"/>
    <property type="evidence" value="ECO:0007669"/>
    <property type="project" value="InterPro"/>
</dbReference>
<organism evidence="4 5">
    <name type="scientific">Chloropicon roscoffensis</name>
    <dbReference type="NCBI Taxonomy" id="1461544"/>
    <lineage>
        <taxon>Eukaryota</taxon>
        <taxon>Viridiplantae</taxon>
        <taxon>Chlorophyta</taxon>
        <taxon>Chloropicophyceae</taxon>
        <taxon>Chloropicales</taxon>
        <taxon>Chloropicaceae</taxon>
        <taxon>Chloropicon</taxon>
    </lineage>
</organism>
<feature type="compositionally biased region" description="Basic and acidic residues" evidence="2">
    <location>
        <begin position="422"/>
        <end position="453"/>
    </location>
</feature>
<evidence type="ECO:0000313" key="5">
    <source>
        <dbReference type="Proteomes" id="UP001472866"/>
    </source>
</evidence>
<feature type="compositionally biased region" description="Acidic residues" evidence="2">
    <location>
        <begin position="537"/>
        <end position="546"/>
    </location>
</feature>
<dbReference type="InterPro" id="IPR017862">
    <property type="entry name" value="SKI-int_prot_SKIP"/>
</dbReference>
<feature type="compositionally biased region" description="Basic and acidic residues" evidence="2">
    <location>
        <begin position="600"/>
        <end position="610"/>
    </location>
</feature>
<feature type="domain" description="SKI-interacting protein SKIP SNW" evidence="3">
    <location>
        <begin position="208"/>
        <end position="366"/>
    </location>
</feature>
<sequence length="645" mass="69807">MASLFDGLPAPVNNKTTTTTTTTTTARDAKHAEPPRAYPQQQQQGRADQEDPGLVSSGKATRAPPPYGQRERSGFVPRRATDYGDGGAFPEIHVAQYPRDLGRKDGKGKHARGQTLALGVSGTGGVDYGALHRQGGNRGKTVYADHSAIVPSLKGEGEGALGDLERPSKEAEEETKRRTMLALQGKVDTVLSASQPKHIAPRPGEARYVKYTPASGQLASGSAPTQRVLRISEAHVDPLEPPKFKHKKVPRGPGSPPVPVMHSPPRKLTFEDQQDWKIPPCISNWKNRKGYTIPLDKRLAADGRGLQEVSINDNFAKLSESLYVAESKAREAIEMRGKIQREIQTKEKQKKEDELRQLAQKARMERAGLGASSGQGAAGRSSPGAGPSYEPAPAAEAGGDGTPEGAPPPFGGGGGDEEPETAEERDLRLKREELREERRRERERERRLEERQRHGFKRSKLTRDRDRDVSERVALGQAAVGSSASQNPEALYDQRLFNQDRGIAGGLSQDDAYNVYDKPLFADKGSSIYRPTKRDDDELYGEDGGDGADPAPRTGKFRPDKGFAGAEGGASAAGGARVGGPVQFEREEDPFDLEGLVGEVRGRTGRKENALDSIGRRGHMSAAGGGAELQRETTRSKVNFKKGSN</sequence>
<dbReference type="Proteomes" id="UP001472866">
    <property type="component" value="Chromosome 02"/>
</dbReference>